<evidence type="ECO:0008006" key="3">
    <source>
        <dbReference type="Google" id="ProtNLM"/>
    </source>
</evidence>
<keyword evidence="2" id="KW-1185">Reference proteome</keyword>
<dbReference type="EMBL" id="FNRA01000001">
    <property type="protein sequence ID" value="SDZ82446.1"/>
    <property type="molecule type" value="Genomic_DNA"/>
</dbReference>
<dbReference type="Gene3D" id="2.20.110.10">
    <property type="entry name" value="Histone H3 K4-specific methyltransferase SET7/9 N-terminal domain"/>
    <property type="match status" value="1"/>
</dbReference>
<dbReference type="AlphaFoldDB" id="A0A1H3W5V9"/>
<dbReference type="RefSeq" id="WP_090554182.1">
    <property type="nucleotide sequence ID" value="NZ_FNRA01000001.1"/>
</dbReference>
<sequence>MEIKDPVSMLLTAGITFLMICGCATNRYKNGIKVGKWVEKTNLDTVEYKRVQYYKMGVERGTWKTYANGHLLSKEKYKRDTCYTTFYYPNGKINSIGKTVKTMEKEGYIHWFYIGKWEFFDLNGRLDFIRIYRKDLDPEEILVK</sequence>
<accession>A0A1H3W5V9</accession>
<protein>
    <recommendedName>
        <fullName evidence="3">MORN repeat variant</fullName>
    </recommendedName>
</protein>
<organism evidence="1 2">
    <name type="scientific">Pedobacter hartonius</name>
    <dbReference type="NCBI Taxonomy" id="425514"/>
    <lineage>
        <taxon>Bacteria</taxon>
        <taxon>Pseudomonadati</taxon>
        <taxon>Bacteroidota</taxon>
        <taxon>Sphingobacteriia</taxon>
        <taxon>Sphingobacteriales</taxon>
        <taxon>Sphingobacteriaceae</taxon>
        <taxon>Pedobacter</taxon>
    </lineage>
</organism>
<proteinExistence type="predicted"/>
<gene>
    <name evidence="1" type="ORF">SAMN05443550_101111</name>
</gene>
<dbReference type="Proteomes" id="UP000198850">
    <property type="component" value="Unassembled WGS sequence"/>
</dbReference>
<reference evidence="1 2" key="1">
    <citation type="submission" date="2016-10" db="EMBL/GenBank/DDBJ databases">
        <authorList>
            <person name="de Groot N.N."/>
        </authorList>
    </citation>
    <scope>NUCLEOTIDE SEQUENCE [LARGE SCALE GENOMIC DNA]</scope>
    <source>
        <strain evidence="1 2">DSM 19033</strain>
    </source>
</reference>
<dbReference type="OrthoDB" id="8536728at2"/>
<evidence type="ECO:0000313" key="1">
    <source>
        <dbReference type="EMBL" id="SDZ82446.1"/>
    </source>
</evidence>
<dbReference type="PROSITE" id="PS51257">
    <property type="entry name" value="PROKAR_LIPOPROTEIN"/>
    <property type="match status" value="1"/>
</dbReference>
<name>A0A1H3W5V9_9SPHI</name>
<dbReference type="STRING" id="425514.SAMN05443550_101111"/>
<evidence type="ECO:0000313" key="2">
    <source>
        <dbReference type="Proteomes" id="UP000198850"/>
    </source>
</evidence>